<comment type="caution">
    <text evidence="1">The sequence shown here is derived from an EMBL/GenBank/DDBJ whole genome shotgun (WGS) entry which is preliminary data.</text>
</comment>
<keyword evidence="2" id="KW-1185">Reference proteome</keyword>
<reference evidence="1" key="1">
    <citation type="submission" date="2021-02" db="EMBL/GenBank/DDBJ databases">
        <title>Comparative genomics reveals that relaxation of natural selection precedes convergent phenotypic evolution of cavefish.</title>
        <authorList>
            <person name="Peng Z."/>
        </authorList>
    </citation>
    <scope>NUCLEOTIDE SEQUENCE</scope>
    <source>
        <tissue evidence="1">Muscle</tissue>
    </source>
</reference>
<evidence type="ECO:0000313" key="2">
    <source>
        <dbReference type="Proteomes" id="UP001059041"/>
    </source>
</evidence>
<accession>A0A9W7TMF2</accession>
<dbReference type="EMBL" id="JAFHDT010000015">
    <property type="protein sequence ID" value="KAI7799865.1"/>
    <property type="molecule type" value="Genomic_DNA"/>
</dbReference>
<proteinExistence type="predicted"/>
<protein>
    <submittedName>
        <fullName evidence="1">Uncharacterized protein</fullName>
    </submittedName>
</protein>
<dbReference type="AlphaFoldDB" id="A0A9W7TMF2"/>
<organism evidence="1 2">
    <name type="scientific">Triplophysa rosa</name>
    <name type="common">Cave loach</name>
    <dbReference type="NCBI Taxonomy" id="992332"/>
    <lineage>
        <taxon>Eukaryota</taxon>
        <taxon>Metazoa</taxon>
        <taxon>Chordata</taxon>
        <taxon>Craniata</taxon>
        <taxon>Vertebrata</taxon>
        <taxon>Euteleostomi</taxon>
        <taxon>Actinopterygii</taxon>
        <taxon>Neopterygii</taxon>
        <taxon>Teleostei</taxon>
        <taxon>Ostariophysi</taxon>
        <taxon>Cypriniformes</taxon>
        <taxon>Nemacheilidae</taxon>
        <taxon>Triplophysa</taxon>
    </lineage>
</organism>
<dbReference type="Proteomes" id="UP001059041">
    <property type="component" value="Linkage Group LG15"/>
</dbReference>
<evidence type="ECO:0000313" key="1">
    <source>
        <dbReference type="EMBL" id="KAI7799865.1"/>
    </source>
</evidence>
<name>A0A9W7TMF2_TRIRA</name>
<gene>
    <name evidence="1" type="ORF">IRJ41_013460</name>
</gene>
<sequence length="105" mass="12024">MSKHFEVLIQMETVTDGESNSCCVVLSFIPALLQVVSNGLQHTPRLSCCDSDELKTLPHLRDMQRHERMKVTGQKKSDVEEREREELLLVRSFSSDINALEHIKT</sequence>